<proteinExistence type="predicted"/>
<keyword evidence="1" id="KW-0175">Coiled coil</keyword>
<gene>
    <name evidence="2" type="ORF">PTSG_02353</name>
</gene>
<reference evidence="2" key="1">
    <citation type="submission" date="2009-08" db="EMBL/GenBank/DDBJ databases">
        <title>Annotation of Salpingoeca rosetta.</title>
        <authorList>
            <consortium name="The Broad Institute Genome Sequencing Platform"/>
            <person name="Russ C."/>
            <person name="Cuomo C."/>
            <person name="Burger G."/>
            <person name="Gray M.W."/>
            <person name="Holland P.W.H."/>
            <person name="King N."/>
            <person name="Lang F.B.F."/>
            <person name="Roger A.J."/>
            <person name="Ruiz-Trillo I."/>
            <person name="Young S.K."/>
            <person name="Zeng Q."/>
            <person name="Gargeya S."/>
            <person name="Alvarado L."/>
            <person name="Berlin A."/>
            <person name="Chapman S.B."/>
            <person name="Chen Z."/>
            <person name="Freedman E."/>
            <person name="Gellesch M."/>
            <person name="Goldberg J."/>
            <person name="Griggs A."/>
            <person name="Gujja S."/>
            <person name="Heilman E."/>
            <person name="Heiman D."/>
            <person name="Howarth C."/>
            <person name="Mehta T."/>
            <person name="Neiman D."/>
            <person name="Pearson M."/>
            <person name="Roberts A."/>
            <person name="Saif S."/>
            <person name="Shea T."/>
            <person name="Shenoy N."/>
            <person name="Sisk P."/>
            <person name="Stolte C."/>
            <person name="Sykes S."/>
            <person name="White J."/>
            <person name="Yandava C."/>
            <person name="Haas B."/>
            <person name="Nusbaum C."/>
            <person name="Birren B."/>
        </authorList>
    </citation>
    <scope>NUCLEOTIDE SEQUENCE</scope>
    <source>
        <strain evidence="2">ATCC 50818</strain>
    </source>
</reference>
<protein>
    <submittedName>
        <fullName evidence="2">Uncharacterized protein</fullName>
    </submittedName>
</protein>
<dbReference type="InParanoid" id="F2U1Y5"/>
<evidence type="ECO:0000313" key="3">
    <source>
        <dbReference type="Proteomes" id="UP000007799"/>
    </source>
</evidence>
<dbReference type="Proteomes" id="UP000007799">
    <property type="component" value="Unassembled WGS sequence"/>
</dbReference>
<keyword evidence="3" id="KW-1185">Reference proteome</keyword>
<name>F2U1Y5_SALR5</name>
<organism evidence="2 3">
    <name type="scientific">Salpingoeca rosetta (strain ATCC 50818 / BSB-021)</name>
    <dbReference type="NCBI Taxonomy" id="946362"/>
    <lineage>
        <taxon>Eukaryota</taxon>
        <taxon>Choanoflagellata</taxon>
        <taxon>Craspedida</taxon>
        <taxon>Salpingoecidae</taxon>
        <taxon>Salpingoeca</taxon>
    </lineage>
</organism>
<evidence type="ECO:0000313" key="2">
    <source>
        <dbReference type="EMBL" id="EGD81637.1"/>
    </source>
</evidence>
<sequence length="85" mass="9388">MADVKKEETEDTATQPLVPLLAELHQLAATTKDIHARLDDLLELSRPAGDAETAKEQAMAALSNWKKQLAKMTQEQEQKDADESS</sequence>
<dbReference type="EMBL" id="GL832959">
    <property type="protein sequence ID" value="EGD81637.1"/>
    <property type="molecule type" value="Genomic_DNA"/>
</dbReference>
<dbReference type="KEGG" id="sre:PTSG_02353"/>
<feature type="coiled-coil region" evidence="1">
    <location>
        <begin position="55"/>
        <end position="82"/>
    </location>
</feature>
<dbReference type="AlphaFoldDB" id="F2U1Y5"/>
<accession>F2U1Y5</accession>
<dbReference type="GeneID" id="16077434"/>
<evidence type="ECO:0000256" key="1">
    <source>
        <dbReference type="SAM" id="Coils"/>
    </source>
</evidence>
<dbReference type="RefSeq" id="XP_004996841.1">
    <property type="nucleotide sequence ID" value="XM_004996784.1"/>
</dbReference>